<accession>A0A1F8A7R0</accession>
<dbReference type="STRING" id="109264.A0A1F8A7R0"/>
<reference evidence="1 2" key="1">
    <citation type="journal article" date="2016" name="Genome Biol. Evol.">
        <title>Draft genome sequence of an aflatoxigenic Aspergillus species, A. bombycis.</title>
        <authorList>
            <person name="Moore G.G."/>
            <person name="Mack B.M."/>
            <person name="Beltz S.B."/>
            <person name="Gilbert M.K."/>
        </authorList>
    </citation>
    <scope>NUCLEOTIDE SEQUENCE [LARGE SCALE GENOMIC DNA]</scope>
    <source>
        <strain evidence="2">NRRL 26010</strain>
    </source>
</reference>
<dbReference type="InterPro" id="IPR035994">
    <property type="entry name" value="Nucleoside_phosphorylase_sf"/>
</dbReference>
<gene>
    <name evidence="1" type="ORF">ABOM_003832</name>
</gene>
<protein>
    <recommendedName>
        <fullName evidence="3">Nucleoside phosphorylase domain-containing protein</fullName>
    </recommendedName>
</protein>
<evidence type="ECO:0008006" key="3">
    <source>
        <dbReference type="Google" id="ProtNLM"/>
    </source>
</evidence>
<evidence type="ECO:0000313" key="1">
    <source>
        <dbReference type="EMBL" id="OGM47328.1"/>
    </source>
</evidence>
<dbReference type="Gene3D" id="3.40.50.1580">
    <property type="entry name" value="Nucleoside phosphorylase domain"/>
    <property type="match status" value="1"/>
</dbReference>
<dbReference type="GO" id="GO:0009116">
    <property type="term" value="P:nucleoside metabolic process"/>
    <property type="evidence" value="ECO:0007669"/>
    <property type="project" value="InterPro"/>
</dbReference>
<dbReference type="AlphaFoldDB" id="A0A1F8A7R0"/>
<proteinExistence type="predicted"/>
<organism evidence="1 2">
    <name type="scientific">Aspergillus bombycis</name>
    <dbReference type="NCBI Taxonomy" id="109264"/>
    <lineage>
        <taxon>Eukaryota</taxon>
        <taxon>Fungi</taxon>
        <taxon>Dikarya</taxon>
        <taxon>Ascomycota</taxon>
        <taxon>Pezizomycotina</taxon>
        <taxon>Eurotiomycetes</taxon>
        <taxon>Eurotiomycetidae</taxon>
        <taxon>Eurotiales</taxon>
        <taxon>Aspergillaceae</taxon>
        <taxon>Aspergillus</taxon>
    </lineage>
</organism>
<dbReference type="RefSeq" id="XP_022391045.1">
    <property type="nucleotide sequence ID" value="XM_022530962.1"/>
</dbReference>
<dbReference type="EMBL" id="LYCR01000024">
    <property type="protein sequence ID" value="OGM47328.1"/>
    <property type="molecule type" value="Genomic_DNA"/>
</dbReference>
<dbReference type="SUPFAM" id="SSF53167">
    <property type="entry name" value="Purine and uridine phosphorylases"/>
    <property type="match status" value="1"/>
</dbReference>
<keyword evidence="2" id="KW-1185">Reference proteome</keyword>
<evidence type="ECO:0000313" key="2">
    <source>
        <dbReference type="Proteomes" id="UP000179179"/>
    </source>
</evidence>
<dbReference type="InterPro" id="IPR053137">
    <property type="entry name" value="NLR-like"/>
</dbReference>
<dbReference type="Proteomes" id="UP000179179">
    <property type="component" value="Unassembled WGS sequence"/>
</dbReference>
<dbReference type="PANTHER" id="PTHR46082">
    <property type="entry name" value="ATP/GTP-BINDING PROTEIN-RELATED"/>
    <property type="match status" value="1"/>
</dbReference>
<dbReference type="GO" id="GO:0003824">
    <property type="term" value="F:catalytic activity"/>
    <property type="evidence" value="ECO:0007669"/>
    <property type="project" value="InterPro"/>
</dbReference>
<name>A0A1F8A7R0_9EURO</name>
<dbReference type="GeneID" id="34447222"/>
<sequence length="225" mass="24684">MAAAKAMLDELPSSISQPQSDRKIYTLGSIGGRNVVIASLPAGLAGTISATAVVSRLVSTYPTIQFRLIVGIGGRFPRRNSDICFGDVVVSRRTATSGRFIQYDYDKTLRNGQFQHTGSLKKPRPVLLKATAQIESDSILGRNLLVLGYNHSNRENDGSECDKLQLLDRPQRSDEEPYIHYGLIASGDQVVKDAKTRDSVAHDRDILCFETKAAGLIDELPTLYM</sequence>
<dbReference type="PANTHER" id="PTHR46082:SF11">
    <property type="entry name" value="AAA+ ATPASE DOMAIN-CONTAINING PROTEIN-RELATED"/>
    <property type="match status" value="1"/>
</dbReference>
<dbReference type="OrthoDB" id="1577640at2759"/>
<comment type="caution">
    <text evidence="1">The sequence shown here is derived from an EMBL/GenBank/DDBJ whole genome shotgun (WGS) entry which is preliminary data.</text>
</comment>